<evidence type="ECO:0000313" key="6">
    <source>
        <dbReference type="EMBL" id="MFD2968731.1"/>
    </source>
</evidence>
<gene>
    <name evidence="6" type="ORF">ACFS7Y_15125</name>
</gene>
<dbReference type="InterPro" id="IPR032808">
    <property type="entry name" value="DoxX"/>
</dbReference>
<feature type="transmembrane region" description="Helical" evidence="5">
    <location>
        <begin position="73"/>
        <end position="91"/>
    </location>
</feature>
<feature type="transmembrane region" description="Helical" evidence="5">
    <location>
        <begin position="46"/>
        <end position="66"/>
    </location>
</feature>
<evidence type="ECO:0000256" key="3">
    <source>
        <dbReference type="ARBA" id="ARBA00022989"/>
    </source>
</evidence>
<accession>A0ABW6BKF1</accession>
<feature type="transmembrane region" description="Helical" evidence="5">
    <location>
        <begin position="7"/>
        <end position="26"/>
    </location>
</feature>
<comment type="caution">
    <text evidence="6">The sequence shown here is derived from an EMBL/GenBank/DDBJ whole genome shotgun (WGS) entry which is preliminary data.</text>
</comment>
<feature type="transmembrane region" description="Helical" evidence="5">
    <location>
        <begin position="97"/>
        <end position="114"/>
    </location>
</feature>
<proteinExistence type="predicted"/>
<dbReference type="RefSeq" id="WP_320185000.1">
    <property type="nucleotide sequence ID" value="NZ_CP138332.1"/>
</dbReference>
<dbReference type="EMBL" id="JBHUPB010000010">
    <property type="protein sequence ID" value="MFD2968731.1"/>
    <property type="molecule type" value="Genomic_DNA"/>
</dbReference>
<sequence>MKVNFKHIAVWLSRLFVSAILVYAGISKLLNSSLYPWMEVYPNLSLLSLAADTSVGIGLLVFPLLGFKKLTKISGFGVIIIMIGAITLHIIRCETNVIAINVFLLLLGVLLSCTQDINFQKEVS</sequence>
<reference evidence="7" key="1">
    <citation type="journal article" date="2019" name="Int. J. Syst. Evol. Microbiol.">
        <title>The Global Catalogue of Microorganisms (GCM) 10K type strain sequencing project: providing services to taxonomists for standard genome sequencing and annotation.</title>
        <authorList>
            <consortium name="The Broad Institute Genomics Platform"/>
            <consortium name="The Broad Institute Genome Sequencing Center for Infectious Disease"/>
            <person name="Wu L."/>
            <person name="Ma J."/>
        </authorList>
    </citation>
    <scope>NUCLEOTIDE SEQUENCE [LARGE SCALE GENOMIC DNA]</scope>
    <source>
        <strain evidence="7">KCTC 22814</strain>
    </source>
</reference>
<protein>
    <submittedName>
        <fullName evidence="6">DoxX family protein</fullName>
    </submittedName>
</protein>
<evidence type="ECO:0000313" key="7">
    <source>
        <dbReference type="Proteomes" id="UP001597525"/>
    </source>
</evidence>
<evidence type="ECO:0000256" key="4">
    <source>
        <dbReference type="ARBA" id="ARBA00023136"/>
    </source>
</evidence>
<evidence type="ECO:0000256" key="5">
    <source>
        <dbReference type="SAM" id="Phobius"/>
    </source>
</evidence>
<keyword evidence="3 5" id="KW-1133">Transmembrane helix</keyword>
<organism evidence="6 7">
    <name type="scientific">Sphingobacterium bambusae</name>
    <dbReference type="NCBI Taxonomy" id="662858"/>
    <lineage>
        <taxon>Bacteria</taxon>
        <taxon>Pseudomonadati</taxon>
        <taxon>Bacteroidota</taxon>
        <taxon>Sphingobacteriia</taxon>
        <taxon>Sphingobacteriales</taxon>
        <taxon>Sphingobacteriaceae</taxon>
        <taxon>Sphingobacterium</taxon>
    </lineage>
</organism>
<name>A0ABW6BKF1_9SPHI</name>
<comment type="subcellular location">
    <subcellularLocation>
        <location evidence="1">Membrane</location>
        <topology evidence="1">Multi-pass membrane protein</topology>
    </subcellularLocation>
</comment>
<keyword evidence="2 5" id="KW-0812">Transmembrane</keyword>
<dbReference type="Pfam" id="PF13564">
    <property type="entry name" value="DoxX_2"/>
    <property type="match status" value="1"/>
</dbReference>
<keyword evidence="7" id="KW-1185">Reference proteome</keyword>
<dbReference type="Proteomes" id="UP001597525">
    <property type="component" value="Unassembled WGS sequence"/>
</dbReference>
<evidence type="ECO:0000256" key="1">
    <source>
        <dbReference type="ARBA" id="ARBA00004141"/>
    </source>
</evidence>
<evidence type="ECO:0000256" key="2">
    <source>
        <dbReference type="ARBA" id="ARBA00022692"/>
    </source>
</evidence>
<keyword evidence="4 5" id="KW-0472">Membrane</keyword>